<keyword evidence="5" id="KW-1185">Reference proteome</keyword>
<dbReference type="EMBL" id="JRFA01000015">
    <property type="protein sequence ID" value="KGN74183.1"/>
    <property type="molecule type" value="Genomic_DNA"/>
</dbReference>
<dbReference type="Gene3D" id="1.25.40.10">
    <property type="entry name" value="Tetratricopeptide repeat domain"/>
    <property type="match status" value="2"/>
</dbReference>
<proteinExistence type="predicted"/>
<dbReference type="PANTHER" id="PTHR12558:SF13">
    <property type="entry name" value="CELL DIVISION CYCLE PROTEIN 27 HOMOLOG"/>
    <property type="match status" value="1"/>
</dbReference>
<feature type="repeat" description="TPR" evidence="1">
    <location>
        <begin position="78"/>
        <end position="111"/>
    </location>
</feature>
<dbReference type="PANTHER" id="PTHR12558">
    <property type="entry name" value="CELL DIVISION CYCLE 16,23,27"/>
    <property type="match status" value="1"/>
</dbReference>
<gene>
    <name evidence="4" type="ORF">HQ47_05815</name>
</gene>
<evidence type="ECO:0000256" key="3">
    <source>
        <dbReference type="SAM" id="MobiDB-lite"/>
    </source>
</evidence>
<name>A0A0A2E5J7_9PORP</name>
<dbReference type="OrthoDB" id="1012708at2"/>
<dbReference type="PROSITE" id="PS50005">
    <property type="entry name" value="TPR"/>
    <property type="match status" value="2"/>
</dbReference>
<dbReference type="STRING" id="28115.HQ47_05815"/>
<accession>A0A0A2E5J7</accession>
<sequence length="333" mass="37830">MKIFKNIFGKQHSDDSPVTENTAVNREQTAANTQETENKEAVRQADTLKFDAIRALRINEIDFAINALLKSIELAPRFETHYYLGTAYQQAGEIDSALEQFCKVLEEVPTHSLTLLQRGNILLSRNSANEALQDALSALEHAEESEQKISALKLAAEAKALEEKWEEAIELLKHARELSDVNLYDIFVLQARYQLRINDFENTEKSLKEIEELNPNEELVPLMRAHIAKSLDNIEEAMQYYQLALDIDPFNVAAFTGITELMTNRTEALEYIQAAYDDQPHNFYLGKLLVQLLEENDKTEEAGKLDKELAEFNPDEEGSPKDIAQGMYQGGIY</sequence>
<dbReference type="InterPro" id="IPR019734">
    <property type="entry name" value="TPR_rpt"/>
</dbReference>
<dbReference type="RefSeq" id="WP_036873945.1">
    <property type="nucleotide sequence ID" value="NZ_JRFA01000015.1"/>
</dbReference>
<evidence type="ECO:0000313" key="5">
    <source>
        <dbReference type="Proteomes" id="UP000030103"/>
    </source>
</evidence>
<feature type="region of interest" description="Disordered" evidence="3">
    <location>
        <begin position="1"/>
        <end position="20"/>
    </location>
</feature>
<evidence type="ECO:0000256" key="1">
    <source>
        <dbReference type="PROSITE-ProRule" id="PRU00339"/>
    </source>
</evidence>
<protein>
    <submittedName>
        <fullName evidence="4">Uncharacterized protein</fullName>
    </submittedName>
</protein>
<dbReference type="Proteomes" id="UP000030103">
    <property type="component" value="Unassembled WGS sequence"/>
</dbReference>
<keyword evidence="1" id="KW-0802">TPR repeat</keyword>
<dbReference type="SUPFAM" id="SSF48452">
    <property type="entry name" value="TPR-like"/>
    <property type="match status" value="1"/>
</dbReference>
<dbReference type="eggNOG" id="COG0457">
    <property type="taxonomic scope" value="Bacteria"/>
</dbReference>
<comment type="caution">
    <text evidence="4">The sequence shown here is derived from an EMBL/GenBank/DDBJ whole genome shotgun (WGS) entry which is preliminary data.</text>
</comment>
<feature type="repeat" description="TPR" evidence="1">
    <location>
        <begin position="218"/>
        <end position="251"/>
    </location>
</feature>
<dbReference type="InterPro" id="IPR011990">
    <property type="entry name" value="TPR-like_helical_dom_sf"/>
</dbReference>
<organism evidence="4 5">
    <name type="scientific">Porphyromonas macacae</name>
    <dbReference type="NCBI Taxonomy" id="28115"/>
    <lineage>
        <taxon>Bacteria</taxon>
        <taxon>Pseudomonadati</taxon>
        <taxon>Bacteroidota</taxon>
        <taxon>Bacteroidia</taxon>
        <taxon>Bacteroidales</taxon>
        <taxon>Porphyromonadaceae</taxon>
        <taxon>Porphyromonas</taxon>
    </lineage>
</organism>
<dbReference type="AlphaFoldDB" id="A0A0A2E5J7"/>
<evidence type="ECO:0000313" key="4">
    <source>
        <dbReference type="EMBL" id="KGN74183.1"/>
    </source>
</evidence>
<feature type="region of interest" description="Disordered" evidence="3">
    <location>
        <begin position="312"/>
        <end position="333"/>
    </location>
</feature>
<reference evidence="4 5" key="1">
    <citation type="submission" date="2014-09" db="EMBL/GenBank/DDBJ databases">
        <title>Draft Genome Sequence of Porphyromonas macacae COT-192_OH2859.</title>
        <authorList>
            <person name="Wallis C."/>
            <person name="Deusch O."/>
            <person name="O'Flynn C."/>
            <person name="Davis I."/>
            <person name="Horsfall A."/>
            <person name="Kirkwood N."/>
            <person name="Harris S."/>
            <person name="Eisen J.A."/>
            <person name="Coil D.A."/>
            <person name="Darling A.E."/>
            <person name="Jospin G."/>
            <person name="Alexiev A."/>
        </authorList>
    </citation>
    <scope>NUCLEOTIDE SEQUENCE [LARGE SCALE GENOMIC DNA]</scope>
    <source>
        <strain evidence="5">COT-192 OH2859</strain>
    </source>
</reference>
<dbReference type="Pfam" id="PF13181">
    <property type="entry name" value="TPR_8"/>
    <property type="match status" value="1"/>
</dbReference>
<dbReference type="SMART" id="SM00028">
    <property type="entry name" value="TPR"/>
    <property type="match status" value="5"/>
</dbReference>
<evidence type="ECO:0000256" key="2">
    <source>
        <dbReference type="SAM" id="Coils"/>
    </source>
</evidence>
<feature type="coiled-coil region" evidence="2">
    <location>
        <begin position="125"/>
        <end position="178"/>
    </location>
</feature>
<keyword evidence="2" id="KW-0175">Coiled coil</keyword>